<dbReference type="InterPro" id="IPR041442">
    <property type="entry name" value="PIH1D1/2/3_CS-like"/>
</dbReference>
<evidence type="ECO:0000256" key="3">
    <source>
        <dbReference type="SAM" id="MobiDB-lite"/>
    </source>
</evidence>
<feature type="domain" description="PIH1D1/2/3 CS-like" evidence="4">
    <location>
        <begin position="87"/>
        <end position="172"/>
    </location>
</feature>
<reference evidence="5" key="1">
    <citation type="submission" date="2022-08" db="UniProtKB">
        <authorList>
            <consortium name="EnsemblMetazoa"/>
        </authorList>
    </citation>
    <scope>IDENTIFICATION</scope>
    <source>
        <strain evidence="5">05x7-T-G4-1.051#20</strain>
    </source>
</reference>
<evidence type="ECO:0000256" key="1">
    <source>
        <dbReference type="ARBA" id="ARBA00008511"/>
    </source>
</evidence>
<dbReference type="GO" id="GO:0070286">
    <property type="term" value="P:axonemal dynein complex assembly"/>
    <property type="evidence" value="ECO:0007669"/>
    <property type="project" value="InterPro"/>
</dbReference>
<dbReference type="AlphaFoldDB" id="A0A8W8I921"/>
<dbReference type="PANTHER" id="PTHR21083">
    <property type="entry name" value="TWISTER"/>
    <property type="match status" value="1"/>
</dbReference>
<evidence type="ECO:0000256" key="2">
    <source>
        <dbReference type="SAM" id="Coils"/>
    </source>
</evidence>
<name>A0A8W8I921_MAGGI</name>
<proteinExistence type="inferred from homology"/>
<accession>A0A8W8I921</accession>
<dbReference type="GO" id="GO:0045505">
    <property type="term" value="F:dynein intermediate chain binding"/>
    <property type="evidence" value="ECO:0007669"/>
    <property type="project" value="TreeGrafter"/>
</dbReference>
<feature type="compositionally biased region" description="Acidic residues" evidence="3">
    <location>
        <begin position="68"/>
        <end position="77"/>
    </location>
</feature>
<dbReference type="GO" id="GO:0005737">
    <property type="term" value="C:cytoplasm"/>
    <property type="evidence" value="ECO:0007669"/>
    <property type="project" value="TreeGrafter"/>
</dbReference>
<dbReference type="Proteomes" id="UP000005408">
    <property type="component" value="Unassembled WGS sequence"/>
</dbReference>
<evidence type="ECO:0000313" key="5">
    <source>
        <dbReference type="EnsemblMetazoa" id="G1297.1:cds"/>
    </source>
</evidence>
<comment type="similarity">
    <text evidence="1">Belongs to the PIH1 family.</text>
</comment>
<dbReference type="PANTHER" id="PTHR21083:SF0">
    <property type="entry name" value="DYNEIN AXONEMAL ASSEMBLY FACTOR 6"/>
    <property type="match status" value="1"/>
</dbReference>
<feature type="coiled-coil region" evidence="2">
    <location>
        <begin position="280"/>
        <end position="310"/>
    </location>
</feature>
<keyword evidence="6" id="KW-1185">Reference proteome</keyword>
<dbReference type="GO" id="GO:0051087">
    <property type="term" value="F:protein-folding chaperone binding"/>
    <property type="evidence" value="ECO:0007669"/>
    <property type="project" value="InterPro"/>
</dbReference>
<dbReference type="Pfam" id="PF18201">
    <property type="entry name" value="PIH1_CS"/>
    <property type="match status" value="1"/>
</dbReference>
<dbReference type="InterPro" id="IPR026697">
    <property type="entry name" value="DNAAF6"/>
</dbReference>
<evidence type="ECO:0000313" key="6">
    <source>
        <dbReference type="Proteomes" id="UP000005408"/>
    </source>
</evidence>
<feature type="compositionally biased region" description="Basic and acidic residues" evidence="3">
    <location>
        <begin position="51"/>
        <end position="67"/>
    </location>
</feature>
<protein>
    <recommendedName>
        <fullName evidence="4">PIH1D1/2/3 CS-like domain-containing protein</fullName>
    </recommendedName>
</protein>
<sequence length="338" mass="38789">MEFTPDHISSLAHMLKPPDEDSDSDCELDQRPTSYGKMGPGEIGPSTQKNQKSEKAPESKGNPKDIWGDDEVPEGSEFDTTFDPRPQPEYDIVFKQAVSSEDMFLQMGNKTPSTASCEDMVIKIKLPDTKAADLTLDVKAKFLDLRTPKYKLGLHLPHPVNHKTGKAQWDADLSSRNAILHIHRDRLFEDMNGSKDGNDQLLRAFQESFQSQSFLPLLKEELKCKIQCRRLSKGEGEMKVQFEEQKVYQLTDEEIIKRQKRLSQNRRSAIKRKLKEKLYEEELLARIRRLETENNKKEEEKRNLAHQKAALCSVILNHNCRLNMTLRPSSGKLVSLLK</sequence>
<keyword evidence="2" id="KW-0175">Coiled coil</keyword>
<organism evidence="5 6">
    <name type="scientific">Magallana gigas</name>
    <name type="common">Pacific oyster</name>
    <name type="synonym">Crassostrea gigas</name>
    <dbReference type="NCBI Taxonomy" id="29159"/>
    <lineage>
        <taxon>Eukaryota</taxon>
        <taxon>Metazoa</taxon>
        <taxon>Spiralia</taxon>
        <taxon>Lophotrochozoa</taxon>
        <taxon>Mollusca</taxon>
        <taxon>Bivalvia</taxon>
        <taxon>Autobranchia</taxon>
        <taxon>Pteriomorphia</taxon>
        <taxon>Ostreida</taxon>
        <taxon>Ostreoidea</taxon>
        <taxon>Ostreidae</taxon>
        <taxon>Magallana</taxon>
    </lineage>
</organism>
<evidence type="ECO:0000259" key="4">
    <source>
        <dbReference type="Pfam" id="PF18201"/>
    </source>
</evidence>
<dbReference type="EnsemblMetazoa" id="G1297.1">
    <property type="protein sequence ID" value="G1297.1:cds"/>
    <property type="gene ID" value="G1297"/>
</dbReference>
<feature type="region of interest" description="Disordered" evidence="3">
    <location>
        <begin position="1"/>
        <end position="87"/>
    </location>
</feature>